<evidence type="ECO:0000313" key="2">
    <source>
        <dbReference type="EMBL" id="KER03447.1"/>
    </source>
</evidence>
<comment type="caution">
    <text evidence="2">The sequence shown here is derived from an EMBL/GenBank/DDBJ whole genome shotgun (WGS) entry which is preliminary data.</text>
</comment>
<dbReference type="EMBL" id="JGVH01000030">
    <property type="protein sequence ID" value="KER03447.1"/>
    <property type="molecule type" value="Genomic_DNA"/>
</dbReference>
<dbReference type="AlphaFoldDB" id="A0A081RXP4"/>
<dbReference type="InterPro" id="IPR036291">
    <property type="entry name" value="NAD(P)-bd_dom_sf"/>
</dbReference>
<protein>
    <submittedName>
        <fullName evidence="2">NADH(P)-binding protein</fullName>
    </submittedName>
</protein>
<evidence type="ECO:0000259" key="1">
    <source>
        <dbReference type="Pfam" id="PF13460"/>
    </source>
</evidence>
<dbReference type="SUPFAM" id="SSF51735">
    <property type="entry name" value="NAD(P)-binding Rossmann-fold domains"/>
    <property type="match status" value="1"/>
</dbReference>
<evidence type="ECO:0000313" key="3">
    <source>
        <dbReference type="Proteomes" id="UP000028002"/>
    </source>
</evidence>
<dbReference type="PATRIC" id="fig|1393735.3.peg.1973"/>
<dbReference type="Pfam" id="PF13460">
    <property type="entry name" value="NAD_binding_10"/>
    <property type="match status" value="1"/>
</dbReference>
<dbReference type="InterPro" id="IPR016040">
    <property type="entry name" value="NAD(P)-bd_dom"/>
</dbReference>
<reference evidence="2 3" key="1">
    <citation type="submission" date="2014-03" db="EMBL/GenBank/DDBJ databases">
        <title>Draft Genome of Photorhabdus temperata Meg1.</title>
        <authorList>
            <person name="Hurst S.G.IV."/>
            <person name="Morris K."/>
            <person name="Thomas K."/>
            <person name="Tisa L.S."/>
        </authorList>
    </citation>
    <scope>NUCLEOTIDE SEQUENCE [LARGE SCALE GENOMIC DNA]</scope>
    <source>
        <strain evidence="2 3">Meg1</strain>
    </source>
</reference>
<accession>A0A081RXP4</accession>
<dbReference type="CDD" id="cd05243">
    <property type="entry name" value="SDR_a5"/>
    <property type="match status" value="1"/>
</dbReference>
<feature type="domain" description="NAD(P)-binding" evidence="1">
    <location>
        <begin position="8"/>
        <end position="186"/>
    </location>
</feature>
<proteinExistence type="predicted"/>
<dbReference type="RefSeq" id="WP_021324624.1">
    <property type="nucleotide sequence ID" value="NZ_CAWLUD010000030.1"/>
</dbReference>
<dbReference type="Gene3D" id="3.40.50.720">
    <property type="entry name" value="NAD(P)-binding Rossmann-like Domain"/>
    <property type="match status" value="1"/>
</dbReference>
<sequence length="210" mass="22790">MKPWLIFGAGSGIGRHLVTIALQQKRPITALIRNSQQAFELSALGVKVIHGDACDAMNVEEAVLNAGSEAIVFSTIGGVDSDLFGNMTIIDAIEKTGITRMLLVTSIGCGEGWKTLSPRAKSLFGQSVRRKSMAESYLQTSSLNYTIIRPGGLTDKPGTGHCQRYQNEMHGVVSRKDVAHQLAIMAEEESSYQQIYALIDPELKPDWPAA</sequence>
<organism evidence="2 3">
    <name type="scientific">Photorhabdus temperata subsp. temperata Meg1</name>
    <dbReference type="NCBI Taxonomy" id="1393735"/>
    <lineage>
        <taxon>Bacteria</taxon>
        <taxon>Pseudomonadati</taxon>
        <taxon>Pseudomonadota</taxon>
        <taxon>Gammaproteobacteria</taxon>
        <taxon>Enterobacterales</taxon>
        <taxon>Morganellaceae</taxon>
        <taxon>Photorhabdus</taxon>
    </lineage>
</organism>
<dbReference type="PANTHER" id="PTHR15020">
    <property type="entry name" value="FLAVIN REDUCTASE-RELATED"/>
    <property type="match status" value="1"/>
</dbReference>
<dbReference type="PANTHER" id="PTHR15020:SF50">
    <property type="entry name" value="UPF0659 PROTEIN YMR090W"/>
    <property type="match status" value="1"/>
</dbReference>
<dbReference type="Proteomes" id="UP000028002">
    <property type="component" value="Unassembled WGS sequence"/>
</dbReference>
<name>A0A081RXP4_PHOTE</name>
<gene>
    <name evidence="2" type="ORF">MEG1DRAFT_01923</name>
</gene>